<evidence type="ECO:0000313" key="3">
    <source>
        <dbReference type="Proteomes" id="UP000249375"/>
    </source>
</evidence>
<name>A0A5P8E685_9BACT</name>
<dbReference type="RefSeq" id="WP_111897304.1">
    <property type="nucleotide sequence ID" value="NZ_CP033459.1"/>
</dbReference>
<dbReference type="InterPro" id="IPR050817">
    <property type="entry name" value="DjlA_DnaK_co-chaperone"/>
</dbReference>
<dbReference type="Gene3D" id="1.10.287.110">
    <property type="entry name" value="DnaJ domain"/>
    <property type="match status" value="1"/>
</dbReference>
<dbReference type="KEGG" id="alq:C7Y71_005085"/>
<proteinExistence type="predicted"/>
<dbReference type="Proteomes" id="UP000249375">
    <property type="component" value="Chromosome"/>
</dbReference>
<dbReference type="Pfam" id="PF05099">
    <property type="entry name" value="TerB"/>
    <property type="match status" value="1"/>
</dbReference>
<dbReference type="AlphaFoldDB" id="A0A5P8E685"/>
<dbReference type="Pfam" id="PF00226">
    <property type="entry name" value="DnaJ"/>
    <property type="match status" value="1"/>
</dbReference>
<organism evidence="2 3">
    <name type="scientific">Pseudoprevotella muciniphila</name>
    <dbReference type="NCBI Taxonomy" id="2133944"/>
    <lineage>
        <taxon>Bacteria</taxon>
        <taxon>Pseudomonadati</taxon>
        <taxon>Bacteroidota</taxon>
        <taxon>Bacteroidia</taxon>
        <taxon>Bacteroidales</taxon>
        <taxon>Prevotellaceae</taxon>
        <taxon>Pseudoprevotella</taxon>
    </lineage>
</organism>
<evidence type="ECO:0000313" key="2">
    <source>
        <dbReference type="EMBL" id="QFQ12438.1"/>
    </source>
</evidence>
<dbReference type="EMBL" id="CP033459">
    <property type="protein sequence ID" value="QFQ12438.1"/>
    <property type="molecule type" value="Genomic_DNA"/>
</dbReference>
<sequence>MKFLGLVGAVIGTLLGGGFLGAIAGYVFGSALQNAFTGEDESSGQPNTDYGYQGDTYSSSVNHQQQVRARFIFSIMVLSSHIIKADGKIMHSEMEHVRRFLENNFTAMEKNEGEAILLRLFDYRKQQGEYEWRRQLEGVCSELNSMFSTEVRSQLMAYLCDIIKADGKIDRTEVDAAKDIARLLLLNSSIVDSLLSLGGTELDDAYRVLGVSADCSDAELRRAYRALVKKYHPDLVEGMGNDVKETAKRRLQEINNAKEIIDRARAVK</sequence>
<dbReference type="Gene3D" id="1.10.3680.10">
    <property type="entry name" value="TerB-like"/>
    <property type="match status" value="1"/>
</dbReference>
<dbReference type="SMART" id="SM00271">
    <property type="entry name" value="DnaJ"/>
    <property type="match status" value="1"/>
</dbReference>
<feature type="domain" description="J" evidence="1">
    <location>
        <begin position="204"/>
        <end position="268"/>
    </location>
</feature>
<reference evidence="2 3" key="1">
    <citation type="submission" date="2018-11" db="EMBL/GenBank/DDBJ databases">
        <authorList>
            <person name="Na S.W."/>
            <person name="Baik M."/>
        </authorList>
    </citation>
    <scope>NUCLEOTIDE SEQUENCE [LARGE SCALE GENOMIC DNA]</scope>
    <source>
        <strain evidence="2 3">E39</strain>
    </source>
</reference>
<dbReference type="PROSITE" id="PS50076">
    <property type="entry name" value="DNAJ_2"/>
    <property type="match status" value="1"/>
</dbReference>
<dbReference type="SUPFAM" id="SSF46565">
    <property type="entry name" value="Chaperone J-domain"/>
    <property type="match status" value="1"/>
</dbReference>
<gene>
    <name evidence="2" type="ORF">C7Y71_005085</name>
</gene>
<evidence type="ECO:0000259" key="1">
    <source>
        <dbReference type="PROSITE" id="PS50076"/>
    </source>
</evidence>
<protein>
    <submittedName>
        <fullName evidence="2">Molecular chaperone DjlA</fullName>
    </submittedName>
</protein>
<dbReference type="SUPFAM" id="SSF158682">
    <property type="entry name" value="TerB-like"/>
    <property type="match status" value="1"/>
</dbReference>
<dbReference type="CDD" id="cd06257">
    <property type="entry name" value="DnaJ"/>
    <property type="match status" value="1"/>
</dbReference>
<dbReference type="InterPro" id="IPR001623">
    <property type="entry name" value="DnaJ_domain"/>
</dbReference>
<dbReference type="InterPro" id="IPR036869">
    <property type="entry name" value="J_dom_sf"/>
</dbReference>
<dbReference type="PANTHER" id="PTHR24074">
    <property type="entry name" value="CO-CHAPERONE PROTEIN DJLA"/>
    <property type="match status" value="1"/>
</dbReference>
<dbReference type="InterPro" id="IPR029024">
    <property type="entry name" value="TerB-like"/>
</dbReference>
<dbReference type="InterPro" id="IPR007791">
    <property type="entry name" value="DjlA_N"/>
</dbReference>
<accession>A0A5P8E685</accession>
<dbReference type="PRINTS" id="PR00625">
    <property type="entry name" value="JDOMAIN"/>
</dbReference>
<dbReference type="OrthoDB" id="9779622at2"/>
<keyword evidence="3" id="KW-1185">Reference proteome</keyword>